<keyword evidence="4 6" id="KW-0720">Serine protease</keyword>
<dbReference type="PANTHER" id="PTHR24271">
    <property type="entry name" value="KALLIKREIN-RELATED"/>
    <property type="match status" value="1"/>
</dbReference>
<keyword evidence="5" id="KW-1015">Disulfide bond</keyword>
<keyword evidence="2 6" id="KW-0645">Protease</keyword>
<dbReference type="AlphaFoldDB" id="A0A7N4P4R2"/>
<feature type="domain" description="Peptidase S1" evidence="7">
    <location>
        <begin position="47"/>
        <end position="270"/>
    </location>
</feature>
<sequence>MARSLGHFRERCWKSCLRFEAVGCPEATSQVLGFLSLCDLSQDNDKVIGGEECRPHSQPWQVALFEGSRFNCGASLISNQWVLTAAHCNTGKIRVRLGEHNLRLWDGVEQLRGVAYAFPHPRYEKRGHHDDIMLLRLNRPVCLSNSIRPVALPTRCPRQGEQCVVSGWGLVAEFKNVKLPNTLHCANISILPTTSCNTDYRGQVTDTMVCAGVEGGGTDSCEGDSGGPLVCGGALQGIVSWGDVPCDTTTKPGVYTKVCKYLGWIRDVMRKN</sequence>
<evidence type="ECO:0000313" key="8">
    <source>
        <dbReference type="Ensembl" id="ENSSHAP00000032213.1"/>
    </source>
</evidence>
<evidence type="ECO:0000256" key="6">
    <source>
        <dbReference type="RuleBase" id="RU363034"/>
    </source>
</evidence>
<dbReference type="Pfam" id="PF00089">
    <property type="entry name" value="Trypsin"/>
    <property type="match status" value="1"/>
</dbReference>
<name>A0A7N4P4R2_SARHA</name>
<evidence type="ECO:0000259" key="7">
    <source>
        <dbReference type="PROSITE" id="PS50240"/>
    </source>
</evidence>
<dbReference type="PROSITE" id="PS00134">
    <property type="entry name" value="TRYPSIN_HIS"/>
    <property type="match status" value="1"/>
</dbReference>
<dbReference type="FunFam" id="2.40.10.10:FF:000021">
    <property type="entry name" value="Kallikrein 1"/>
    <property type="match status" value="1"/>
</dbReference>
<dbReference type="InterPro" id="IPR043504">
    <property type="entry name" value="Peptidase_S1_PA_chymotrypsin"/>
</dbReference>
<dbReference type="InterPro" id="IPR033116">
    <property type="entry name" value="TRYPSIN_SER"/>
</dbReference>
<reference evidence="8" key="2">
    <citation type="submission" date="2025-08" db="UniProtKB">
        <authorList>
            <consortium name="Ensembl"/>
        </authorList>
    </citation>
    <scope>IDENTIFICATION</scope>
</reference>
<dbReference type="GO" id="GO:0006508">
    <property type="term" value="P:proteolysis"/>
    <property type="evidence" value="ECO:0007669"/>
    <property type="project" value="UniProtKB-KW"/>
</dbReference>
<dbReference type="PANTHER" id="PTHR24271:SF60">
    <property type="entry name" value="KALLIKREIN-15"/>
    <property type="match status" value="1"/>
</dbReference>
<comment type="similarity">
    <text evidence="1">Belongs to the peptidase S1 family. Snake venom subfamily.</text>
</comment>
<evidence type="ECO:0000256" key="5">
    <source>
        <dbReference type="ARBA" id="ARBA00023157"/>
    </source>
</evidence>
<keyword evidence="9" id="KW-1185">Reference proteome</keyword>
<dbReference type="SMART" id="SM00020">
    <property type="entry name" value="Tryp_SPc"/>
    <property type="match status" value="1"/>
</dbReference>
<evidence type="ECO:0000256" key="3">
    <source>
        <dbReference type="ARBA" id="ARBA00022801"/>
    </source>
</evidence>
<evidence type="ECO:0000256" key="2">
    <source>
        <dbReference type="ARBA" id="ARBA00022670"/>
    </source>
</evidence>
<accession>A0A7N4P4R2</accession>
<dbReference type="InterPro" id="IPR018114">
    <property type="entry name" value="TRYPSIN_HIS"/>
</dbReference>
<evidence type="ECO:0000256" key="4">
    <source>
        <dbReference type="ARBA" id="ARBA00022825"/>
    </source>
</evidence>
<evidence type="ECO:0000313" key="9">
    <source>
        <dbReference type="Proteomes" id="UP000007648"/>
    </source>
</evidence>
<dbReference type="FunFam" id="2.40.10.10:FF:000010">
    <property type="entry name" value="Kallikrein related peptidase 11"/>
    <property type="match status" value="1"/>
</dbReference>
<dbReference type="GO" id="GO:0004252">
    <property type="term" value="F:serine-type endopeptidase activity"/>
    <property type="evidence" value="ECO:0007669"/>
    <property type="project" value="InterPro"/>
</dbReference>
<dbReference type="PROSITE" id="PS50240">
    <property type="entry name" value="TRYPSIN_DOM"/>
    <property type="match status" value="1"/>
</dbReference>
<keyword evidence="3 6" id="KW-0378">Hydrolase</keyword>
<dbReference type="InterPro" id="IPR009003">
    <property type="entry name" value="Peptidase_S1_PA"/>
</dbReference>
<evidence type="ECO:0000256" key="1">
    <source>
        <dbReference type="ARBA" id="ARBA00009228"/>
    </source>
</evidence>
<proteinExistence type="inferred from homology"/>
<dbReference type="PROSITE" id="PS00135">
    <property type="entry name" value="TRYPSIN_SER"/>
    <property type="match status" value="1"/>
</dbReference>
<reference evidence="8 9" key="1">
    <citation type="journal article" date="2011" name="Proc. Natl. Acad. Sci. U.S.A.">
        <title>Genetic diversity and population structure of the endangered marsupial Sarcophilus harrisii (Tasmanian devil).</title>
        <authorList>
            <person name="Miller W."/>
            <person name="Hayes V.M."/>
            <person name="Ratan A."/>
            <person name="Petersen D.C."/>
            <person name="Wittekindt N.E."/>
            <person name="Miller J."/>
            <person name="Walenz B."/>
            <person name="Knight J."/>
            <person name="Qi J."/>
            <person name="Zhao F."/>
            <person name="Wang Q."/>
            <person name="Bedoya-Reina O.C."/>
            <person name="Katiyar N."/>
            <person name="Tomsho L.P."/>
            <person name="Kasson L.M."/>
            <person name="Hardie R.A."/>
            <person name="Woodbridge P."/>
            <person name="Tindall E.A."/>
            <person name="Bertelsen M.F."/>
            <person name="Dixon D."/>
            <person name="Pyecroft S."/>
            <person name="Helgen K.M."/>
            <person name="Lesk A.M."/>
            <person name="Pringle T.H."/>
            <person name="Patterson N."/>
            <person name="Zhang Y."/>
            <person name="Kreiss A."/>
            <person name="Woods G.M."/>
            <person name="Jones M.E."/>
            <person name="Schuster S.C."/>
        </authorList>
    </citation>
    <scope>NUCLEOTIDE SEQUENCE [LARGE SCALE GENOMIC DNA]</scope>
</reference>
<dbReference type="SUPFAM" id="SSF50494">
    <property type="entry name" value="Trypsin-like serine proteases"/>
    <property type="match status" value="1"/>
</dbReference>
<organism evidence="8 9">
    <name type="scientific">Sarcophilus harrisii</name>
    <name type="common">Tasmanian devil</name>
    <name type="synonym">Sarcophilus laniarius</name>
    <dbReference type="NCBI Taxonomy" id="9305"/>
    <lineage>
        <taxon>Eukaryota</taxon>
        <taxon>Metazoa</taxon>
        <taxon>Chordata</taxon>
        <taxon>Craniata</taxon>
        <taxon>Vertebrata</taxon>
        <taxon>Euteleostomi</taxon>
        <taxon>Mammalia</taxon>
        <taxon>Metatheria</taxon>
        <taxon>Dasyuromorphia</taxon>
        <taxon>Dasyuridae</taxon>
        <taxon>Sarcophilus</taxon>
    </lineage>
</organism>
<dbReference type="Proteomes" id="UP000007648">
    <property type="component" value="Unassembled WGS sequence"/>
</dbReference>
<dbReference type="Gene3D" id="2.40.10.10">
    <property type="entry name" value="Trypsin-like serine proteases"/>
    <property type="match status" value="2"/>
</dbReference>
<gene>
    <name evidence="8" type="primary">KLK15</name>
</gene>
<dbReference type="GeneTree" id="ENSGT00940000162074"/>
<dbReference type="InterPro" id="IPR001254">
    <property type="entry name" value="Trypsin_dom"/>
</dbReference>
<protein>
    <submittedName>
        <fullName evidence="8">Kallikrein related peptidase 15</fullName>
    </submittedName>
</protein>
<reference evidence="8" key="3">
    <citation type="submission" date="2025-09" db="UniProtKB">
        <authorList>
            <consortium name="Ensembl"/>
        </authorList>
    </citation>
    <scope>IDENTIFICATION</scope>
</reference>
<dbReference type="GO" id="GO:0030141">
    <property type="term" value="C:secretory granule"/>
    <property type="evidence" value="ECO:0007669"/>
    <property type="project" value="TreeGrafter"/>
</dbReference>
<dbReference type="CDD" id="cd00190">
    <property type="entry name" value="Tryp_SPc"/>
    <property type="match status" value="1"/>
</dbReference>
<dbReference type="PRINTS" id="PR00722">
    <property type="entry name" value="CHYMOTRYPSIN"/>
</dbReference>
<dbReference type="InterPro" id="IPR001314">
    <property type="entry name" value="Peptidase_S1A"/>
</dbReference>
<dbReference type="Ensembl" id="ENSSHAT00000030682.1">
    <property type="protein sequence ID" value="ENSSHAP00000032213.1"/>
    <property type="gene ID" value="ENSSHAG00000031714.1"/>
</dbReference>